<gene>
    <name evidence="1" type="ORF">NE695_12545</name>
</gene>
<dbReference type="EMBL" id="JANFZH010000029">
    <property type="protein sequence ID" value="MCQ4840739.1"/>
    <property type="molecule type" value="Genomic_DNA"/>
</dbReference>
<name>A0ABT1S1G7_9FIRM</name>
<sequence>MYLYQFFDRTAGLYVSLSNLPLVEALDVMRAVQLEKLSVQ</sequence>
<dbReference type="Proteomes" id="UP001524473">
    <property type="component" value="Unassembled WGS sequence"/>
</dbReference>
<accession>A0ABT1S1G7</accession>
<comment type="caution">
    <text evidence="1">The sequence shown here is derived from an EMBL/GenBank/DDBJ whole genome shotgun (WGS) entry which is preliminary data.</text>
</comment>
<evidence type="ECO:0000313" key="1">
    <source>
        <dbReference type="EMBL" id="MCQ4840739.1"/>
    </source>
</evidence>
<organism evidence="1 2">
    <name type="scientific">Neglectibacter timonensis</name>
    <dbReference type="NCBI Taxonomy" id="1776382"/>
    <lineage>
        <taxon>Bacteria</taxon>
        <taxon>Bacillati</taxon>
        <taxon>Bacillota</taxon>
        <taxon>Clostridia</taxon>
        <taxon>Eubacteriales</taxon>
        <taxon>Oscillospiraceae</taxon>
        <taxon>Neglectibacter</taxon>
    </lineage>
</organism>
<keyword evidence="2" id="KW-1185">Reference proteome</keyword>
<protein>
    <submittedName>
        <fullName evidence="1">Uncharacterized protein</fullName>
    </submittedName>
</protein>
<dbReference type="GeneID" id="90534142"/>
<evidence type="ECO:0000313" key="2">
    <source>
        <dbReference type="Proteomes" id="UP001524473"/>
    </source>
</evidence>
<proteinExistence type="predicted"/>
<dbReference type="RefSeq" id="WP_256192032.1">
    <property type="nucleotide sequence ID" value="NZ_CABKVV010000014.1"/>
</dbReference>
<reference evidence="1 2" key="1">
    <citation type="submission" date="2022-06" db="EMBL/GenBank/DDBJ databases">
        <title>Isolation of gut microbiota from human fecal samples.</title>
        <authorList>
            <person name="Pamer E.G."/>
            <person name="Barat B."/>
            <person name="Waligurski E."/>
            <person name="Medina S."/>
            <person name="Paddock L."/>
            <person name="Mostad J."/>
        </authorList>
    </citation>
    <scope>NUCLEOTIDE SEQUENCE [LARGE SCALE GENOMIC DNA]</scope>
    <source>
        <strain evidence="1 2">DFI.9.73</strain>
    </source>
</reference>